<comment type="subcellular location">
    <subcellularLocation>
        <location evidence="10">Cell membrane</location>
        <topology evidence="10">Multi-pass membrane protein</topology>
    </subcellularLocation>
    <subcellularLocation>
        <location evidence="10">Bacterial flagellum basal body</location>
    </subcellularLocation>
</comment>
<dbReference type="NCBIfam" id="TIGR01400">
    <property type="entry name" value="fliR"/>
    <property type="match status" value="1"/>
</dbReference>
<feature type="transmembrane region" description="Helical" evidence="10">
    <location>
        <begin position="6"/>
        <end position="28"/>
    </location>
</feature>
<keyword evidence="7 10" id="KW-0472">Membrane</keyword>
<sequence length="258" mass="28000">MDHLLSILPTFLLVLVRISTFFIVAPFFSYRTIPSSHKIGFSALLAIVLTSAIGAEAIPIDGRFLLLSLKECMVGISLGLIAYIAFSAIQTAGSFIDFQMGFAIASVIDPQTGAQSPLVGQYLSIFAMLFLLSVDGHHLLINGLYESFQLVPLSQLSLHFGEESFIKTVIYGFSSMFAIALQLSLPIVAAIFLVDVALGIVARTVPQLNIFVVGFPVKIMVTFLLLIIVIGSLFSVMKEVFDLMLEVMMQLAARLGGE</sequence>
<evidence type="ECO:0000313" key="12">
    <source>
        <dbReference type="Proteomes" id="UP000182762"/>
    </source>
</evidence>
<dbReference type="PRINTS" id="PR00953">
    <property type="entry name" value="TYPE3IMRPROT"/>
</dbReference>
<evidence type="ECO:0000256" key="9">
    <source>
        <dbReference type="NCBIfam" id="TIGR01400"/>
    </source>
</evidence>
<dbReference type="RefSeq" id="WP_061801708.1">
    <property type="nucleotide sequence ID" value="NZ_FOXX01000001.1"/>
</dbReference>
<evidence type="ECO:0000256" key="3">
    <source>
        <dbReference type="ARBA" id="ARBA00021717"/>
    </source>
</evidence>
<dbReference type="Pfam" id="PF01311">
    <property type="entry name" value="Bac_export_1"/>
    <property type="match status" value="1"/>
</dbReference>
<dbReference type="InterPro" id="IPR006303">
    <property type="entry name" value="FliR"/>
</dbReference>
<evidence type="ECO:0000256" key="6">
    <source>
        <dbReference type="ARBA" id="ARBA00022989"/>
    </source>
</evidence>
<keyword evidence="11" id="KW-0969">Cilium</keyword>
<evidence type="ECO:0000313" key="11">
    <source>
        <dbReference type="EMBL" id="SFQ07990.1"/>
    </source>
</evidence>
<feature type="transmembrane region" description="Helical" evidence="10">
    <location>
        <begin position="165"/>
        <end position="198"/>
    </location>
</feature>
<name>A0A1I5VKI9_9BACI</name>
<evidence type="ECO:0000256" key="2">
    <source>
        <dbReference type="ARBA" id="ARBA00009772"/>
    </source>
</evidence>
<keyword evidence="11" id="KW-0966">Cell projection</keyword>
<dbReference type="Proteomes" id="UP000182762">
    <property type="component" value="Unassembled WGS sequence"/>
</dbReference>
<evidence type="ECO:0000256" key="1">
    <source>
        <dbReference type="ARBA" id="ARBA00002578"/>
    </source>
</evidence>
<dbReference type="EMBL" id="FOXX01000001">
    <property type="protein sequence ID" value="SFQ07990.1"/>
    <property type="molecule type" value="Genomic_DNA"/>
</dbReference>
<evidence type="ECO:0000256" key="4">
    <source>
        <dbReference type="ARBA" id="ARBA00022475"/>
    </source>
</evidence>
<reference evidence="11 12" key="1">
    <citation type="submission" date="2016-10" db="EMBL/GenBank/DDBJ databases">
        <authorList>
            <person name="Varghese N."/>
            <person name="Submissions S."/>
        </authorList>
    </citation>
    <scope>NUCLEOTIDE SEQUENCE [LARGE SCALE GENOMIC DNA]</scope>
    <source>
        <strain evidence="11 12">DSM 13796</strain>
    </source>
</reference>
<keyword evidence="6 10" id="KW-1133">Transmembrane helix</keyword>
<keyword evidence="5 10" id="KW-0812">Transmembrane</keyword>
<accession>A0A1I5VKI9</accession>
<dbReference type="GeneID" id="93708929"/>
<dbReference type="PANTHER" id="PTHR30065">
    <property type="entry name" value="FLAGELLAR BIOSYNTHETIC PROTEIN FLIR"/>
    <property type="match status" value="1"/>
</dbReference>
<keyword evidence="11" id="KW-0282">Flagellum</keyword>
<evidence type="ECO:0000256" key="5">
    <source>
        <dbReference type="ARBA" id="ARBA00022692"/>
    </source>
</evidence>
<feature type="transmembrane region" description="Helical" evidence="10">
    <location>
        <begin position="80"/>
        <end position="108"/>
    </location>
</feature>
<keyword evidence="12" id="KW-1185">Reference proteome</keyword>
<dbReference type="PANTHER" id="PTHR30065:SF1">
    <property type="entry name" value="SURFACE PRESENTATION OF ANTIGENS PROTEIN SPAR"/>
    <property type="match status" value="1"/>
</dbReference>
<evidence type="ECO:0000256" key="8">
    <source>
        <dbReference type="ARBA" id="ARBA00023143"/>
    </source>
</evidence>
<proteinExistence type="inferred from homology"/>
<comment type="similarity">
    <text evidence="2 10">Belongs to the FliR/MopE/SpaR family.</text>
</comment>
<keyword evidence="4 10" id="KW-1003">Cell membrane</keyword>
<feature type="transmembrane region" description="Helical" evidence="10">
    <location>
        <begin position="40"/>
        <end position="60"/>
    </location>
</feature>
<dbReference type="InterPro" id="IPR002010">
    <property type="entry name" value="T3SS_IM_R"/>
</dbReference>
<comment type="caution">
    <text evidence="11">The sequence shown here is derived from an EMBL/GenBank/DDBJ whole genome shotgun (WGS) entry which is preliminary data.</text>
</comment>
<evidence type="ECO:0000256" key="7">
    <source>
        <dbReference type="ARBA" id="ARBA00023136"/>
    </source>
</evidence>
<gene>
    <name evidence="11" type="ORF">SAMN02745910_00151</name>
</gene>
<organism evidence="11 12">
    <name type="scientific">Priestia endophytica DSM 13796</name>
    <dbReference type="NCBI Taxonomy" id="1121089"/>
    <lineage>
        <taxon>Bacteria</taxon>
        <taxon>Bacillati</taxon>
        <taxon>Bacillota</taxon>
        <taxon>Bacilli</taxon>
        <taxon>Bacillales</taxon>
        <taxon>Bacillaceae</taxon>
        <taxon>Priestia</taxon>
    </lineage>
</organism>
<protein>
    <recommendedName>
        <fullName evidence="3 9">Flagellar biosynthetic protein FliR</fullName>
    </recommendedName>
</protein>
<feature type="transmembrane region" description="Helical" evidence="10">
    <location>
        <begin position="120"/>
        <end position="145"/>
    </location>
</feature>
<feature type="transmembrane region" description="Helical" evidence="10">
    <location>
        <begin position="210"/>
        <end position="234"/>
    </location>
</feature>
<evidence type="ECO:0000256" key="10">
    <source>
        <dbReference type="RuleBase" id="RU362071"/>
    </source>
</evidence>
<comment type="function">
    <text evidence="1 10">Role in flagellar biosynthesis.</text>
</comment>
<keyword evidence="8 10" id="KW-0975">Bacterial flagellum</keyword>